<reference evidence="2 3" key="1">
    <citation type="submission" date="2016-07" db="EMBL/GenBank/DDBJ databases">
        <title>Comparative genomics of the Campylobacter concisus group.</title>
        <authorList>
            <person name="Miller W.G."/>
            <person name="Yee E."/>
            <person name="Chapman M.H."/>
            <person name="Huynh S."/>
            <person name="Bono J.L."/>
            <person name="On S.L.W."/>
            <person name="StLeger J."/>
            <person name="Foster G."/>
            <person name="Parker C.T."/>
        </authorList>
    </citation>
    <scope>NUCLEOTIDE SEQUENCE [LARGE SCALE GENOMIC DNA]</scope>
    <source>
        <strain evidence="2 3">CCUG 21559</strain>
    </source>
</reference>
<dbReference type="EC" id="3.2.1.183" evidence="2"/>
<dbReference type="AlphaFoldDB" id="A0A6G5QI13"/>
<dbReference type="GO" id="GO:0006047">
    <property type="term" value="P:UDP-N-acetylglucosamine metabolic process"/>
    <property type="evidence" value="ECO:0007669"/>
    <property type="project" value="InterPro"/>
</dbReference>
<dbReference type="EMBL" id="CP012542">
    <property type="protein sequence ID" value="QCD45343.1"/>
    <property type="molecule type" value="Genomic_DNA"/>
</dbReference>
<dbReference type="GO" id="GO:0004553">
    <property type="term" value="F:hydrolase activity, hydrolyzing O-glycosyl compounds"/>
    <property type="evidence" value="ECO:0007669"/>
    <property type="project" value="InterPro"/>
</dbReference>
<dbReference type="RefSeq" id="WP_169753258.1">
    <property type="nucleotide sequence ID" value="NZ_CP012542.1"/>
</dbReference>
<dbReference type="InterPro" id="IPR029767">
    <property type="entry name" value="WecB-like"/>
</dbReference>
<organism evidence="2 3">
    <name type="scientific">Campylobacter mucosalis CCUG 21559</name>
    <dbReference type="NCBI Taxonomy" id="1032067"/>
    <lineage>
        <taxon>Bacteria</taxon>
        <taxon>Pseudomonadati</taxon>
        <taxon>Campylobacterota</taxon>
        <taxon>Epsilonproteobacteria</taxon>
        <taxon>Campylobacterales</taxon>
        <taxon>Campylobacteraceae</taxon>
        <taxon>Campylobacter</taxon>
    </lineage>
</organism>
<dbReference type="CDD" id="cd03786">
    <property type="entry name" value="GTB_UDP-GlcNAc_2-Epimerase"/>
    <property type="match status" value="1"/>
</dbReference>
<sequence length="375" mass="42879">MLAKKKLLFITGTRADFGKLKPLLSYIEKSDEFELFVIVTGMHMLSLYGSTYREVIKQNYKNIYLINNQFIDEPMGSILGNSINILSRFFTEINPDMVFVHGDRIEALAGALAACFERKLVCHIEGGELSGTIDDSIRHAISKFAHIHLVANNEAKNRLIKMGENKGNIFIIGSPDIDVMSSNTLPNLKDAKEYYDIDFNSYAISMFHPVTTEFDYMQEYTKQYFKALDDSNKNFIVIYPNNDLGSKFILSQIDKMRDCKKFKIFPSIRFEYFLVLLKNAEFIIGNSSAGVREAPFYGVNTINVGTRQNNRSTSKFVYNCWYDSNEILKAISNLKPNSPLNKDTSFGSGDSLSKFIEFIHNDKIWQTNLQKVFVE</sequence>
<keyword evidence="2" id="KW-0378">Hydrolase</keyword>
<name>A0A6G5QI13_9BACT</name>
<dbReference type="Pfam" id="PF02350">
    <property type="entry name" value="Epimerase_2"/>
    <property type="match status" value="1"/>
</dbReference>
<keyword evidence="3" id="KW-1185">Reference proteome</keyword>
<dbReference type="PANTHER" id="PTHR43174">
    <property type="entry name" value="UDP-N-ACETYLGLUCOSAMINE 2-EPIMERASE"/>
    <property type="match status" value="1"/>
</dbReference>
<feature type="domain" description="UDP-N-acetylglucosamine 2-epimerase" evidence="1">
    <location>
        <begin position="27"/>
        <end position="359"/>
    </location>
</feature>
<dbReference type="NCBIfam" id="TIGR03568">
    <property type="entry name" value="NeuC_NnaA"/>
    <property type="match status" value="1"/>
</dbReference>
<dbReference type="PANTHER" id="PTHR43174:SF3">
    <property type="entry name" value="UDP-N-ACETYLGLUCOSAMINE 2-EPIMERASE"/>
    <property type="match status" value="1"/>
</dbReference>
<evidence type="ECO:0000313" key="2">
    <source>
        <dbReference type="EMBL" id="QCD45343.1"/>
    </source>
</evidence>
<dbReference type="Proteomes" id="UP000503264">
    <property type="component" value="Chromosome"/>
</dbReference>
<proteinExistence type="predicted"/>
<keyword evidence="2" id="KW-0326">Glycosidase</keyword>
<accession>A0A6G5QI13</accession>
<evidence type="ECO:0000259" key="1">
    <source>
        <dbReference type="Pfam" id="PF02350"/>
    </source>
</evidence>
<protein>
    <submittedName>
        <fullName evidence="2">UDP-N-acetylglucosamine 2-epimerase</fullName>
        <ecNumber evidence="2">3.2.1.183</ecNumber>
    </submittedName>
</protein>
<dbReference type="Gene3D" id="3.40.50.2000">
    <property type="entry name" value="Glycogen Phosphorylase B"/>
    <property type="match status" value="2"/>
</dbReference>
<dbReference type="SUPFAM" id="SSF53756">
    <property type="entry name" value="UDP-Glycosyltransferase/glycogen phosphorylase"/>
    <property type="match status" value="1"/>
</dbReference>
<dbReference type="InterPro" id="IPR003331">
    <property type="entry name" value="UDP_GlcNAc_Epimerase_2_dom"/>
</dbReference>
<gene>
    <name evidence="2" type="primary">neuC</name>
    <name evidence="2" type="ORF">CMUC_1593</name>
</gene>
<dbReference type="InterPro" id="IPR020004">
    <property type="entry name" value="UDP-GlcNAc_Epase"/>
</dbReference>
<evidence type="ECO:0000313" key="3">
    <source>
        <dbReference type="Proteomes" id="UP000503264"/>
    </source>
</evidence>